<dbReference type="EMBL" id="BGPR01000864">
    <property type="protein sequence ID" value="GBM38299.1"/>
    <property type="molecule type" value="Genomic_DNA"/>
</dbReference>
<organism evidence="1 2">
    <name type="scientific">Araneus ventricosus</name>
    <name type="common">Orbweaver spider</name>
    <name type="synonym">Epeira ventricosa</name>
    <dbReference type="NCBI Taxonomy" id="182803"/>
    <lineage>
        <taxon>Eukaryota</taxon>
        <taxon>Metazoa</taxon>
        <taxon>Ecdysozoa</taxon>
        <taxon>Arthropoda</taxon>
        <taxon>Chelicerata</taxon>
        <taxon>Arachnida</taxon>
        <taxon>Araneae</taxon>
        <taxon>Araneomorphae</taxon>
        <taxon>Entelegynae</taxon>
        <taxon>Araneoidea</taxon>
        <taxon>Araneidae</taxon>
        <taxon>Araneus</taxon>
    </lineage>
</organism>
<dbReference type="AlphaFoldDB" id="A0A4Y2FD94"/>
<reference evidence="1 2" key="1">
    <citation type="journal article" date="2019" name="Sci. Rep.">
        <title>Orb-weaving spider Araneus ventricosus genome elucidates the spidroin gene catalogue.</title>
        <authorList>
            <person name="Kono N."/>
            <person name="Nakamura H."/>
            <person name="Ohtoshi R."/>
            <person name="Moran D.A.P."/>
            <person name="Shinohara A."/>
            <person name="Yoshida Y."/>
            <person name="Fujiwara M."/>
            <person name="Mori M."/>
            <person name="Tomita M."/>
            <person name="Arakawa K."/>
        </authorList>
    </citation>
    <scope>NUCLEOTIDE SEQUENCE [LARGE SCALE GENOMIC DNA]</scope>
</reference>
<protein>
    <submittedName>
        <fullName evidence="1">Uncharacterized protein</fullName>
    </submittedName>
</protein>
<evidence type="ECO:0000313" key="1">
    <source>
        <dbReference type="EMBL" id="GBM38299.1"/>
    </source>
</evidence>
<name>A0A4Y2FD94_ARAVE</name>
<dbReference type="Proteomes" id="UP000499080">
    <property type="component" value="Unassembled WGS sequence"/>
</dbReference>
<evidence type="ECO:0000313" key="2">
    <source>
        <dbReference type="Proteomes" id="UP000499080"/>
    </source>
</evidence>
<comment type="caution">
    <text evidence="1">The sequence shown here is derived from an EMBL/GenBank/DDBJ whole genome shotgun (WGS) entry which is preliminary data.</text>
</comment>
<accession>A0A4Y2FD94</accession>
<proteinExistence type="predicted"/>
<gene>
    <name evidence="1" type="ORF">AVEN_17739_1</name>
</gene>
<keyword evidence="2" id="KW-1185">Reference proteome</keyword>
<sequence length="146" mass="16547">MYLIRQKHVSTQAYLAFLFSSNLGPNFHAMPTTGCMLTEKDLAYPGPHAWEIICGFGFGIWHIAVPALRRPVSPLVRCCVQLENISVNSFLKESQNLHLIKIIYLDFVPRITHILPQYGSFVLCSIVKKTVYAFWTSSFLLVGTKI</sequence>